<sequence length="116" mass="13139">MTGSQRREVRGEGLYEYVWPSDDSLQLEKKVLRQTTLPSVPTRHQTFQRQLSHRLDLNNIQFSICSLEHRNDFSIGLIKKRRAAEDSGGGYGGGGSFKGAFAFLLWWTGFSFPSIA</sequence>
<dbReference type="AlphaFoldDB" id="A0A7R8Z900"/>
<accession>A0A7R8Z900</accession>
<proteinExistence type="predicted"/>
<reference evidence="1" key="1">
    <citation type="submission" date="2020-11" db="EMBL/GenBank/DDBJ databases">
        <authorList>
            <person name="Tran Van P."/>
        </authorList>
    </citation>
    <scope>NUCLEOTIDE SEQUENCE</scope>
</reference>
<evidence type="ECO:0000313" key="1">
    <source>
        <dbReference type="EMBL" id="CAD7196455.1"/>
    </source>
</evidence>
<name>A0A7R8Z900_TIMDO</name>
<protein>
    <submittedName>
        <fullName evidence="1">Uncharacterized protein</fullName>
    </submittedName>
</protein>
<gene>
    <name evidence="1" type="ORF">TDIB3V08_LOCUS2804</name>
</gene>
<dbReference type="EMBL" id="OA565170">
    <property type="protein sequence ID" value="CAD7196455.1"/>
    <property type="molecule type" value="Genomic_DNA"/>
</dbReference>
<organism evidence="1">
    <name type="scientific">Timema douglasi</name>
    <name type="common">Walking stick</name>
    <dbReference type="NCBI Taxonomy" id="61478"/>
    <lineage>
        <taxon>Eukaryota</taxon>
        <taxon>Metazoa</taxon>
        <taxon>Ecdysozoa</taxon>
        <taxon>Arthropoda</taxon>
        <taxon>Hexapoda</taxon>
        <taxon>Insecta</taxon>
        <taxon>Pterygota</taxon>
        <taxon>Neoptera</taxon>
        <taxon>Polyneoptera</taxon>
        <taxon>Phasmatodea</taxon>
        <taxon>Timematodea</taxon>
        <taxon>Timematoidea</taxon>
        <taxon>Timematidae</taxon>
        <taxon>Timema</taxon>
    </lineage>
</organism>